<feature type="compositionally biased region" description="Polar residues" evidence="2">
    <location>
        <begin position="745"/>
        <end position="757"/>
    </location>
</feature>
<feature type="domain" description="Reverse transcriptase Ty1/copia-type" evidence="3">
    <location>
        <begin position="212"/>
        <end position="325"/>
    </location>
</feature>
<evidence type="ECO:0000256" key="1">
    <source>
        <dbReference type="SAM" id="Coils"/>
    </source>
</evidence>
<name>A0A6L2L5J8_TANCI</name>
<evidence type="ECO:0000313" key="4">
    <source>
        <dbReference type="EMBL" id="GEU56998.1"/>
    </source>
</evidence>
<organism evidence="4">
    <name type="scientific">Tanacetum cinerariifolium</name>
    <name type="common">Dalmatian daisy</name>
    <name type="synonym">Chrysanthemum cinerariifolium</name>
    <dbReference type="NCBI Taxonomy" id="118510"/>
    <lineage>
        <taxon>Eukaryota</taxon>
        <taxon>Viridiplantae</taxon>
        <taxon>Streptophyta</taxon>
        <taxon>Embryophyta</taxon>
        <taxon>Tracheophyta</taxon>
        <taxon>Spermatophyta</taxon>
        <taxon>Magnoliopsida</taxon>
        <taxon>eudicotyledons</taxon>
        <taxon>Gunneridae</taxon>
        <taxon>Pentapetalae</taxon>
        <taxon>asterids</taxon>
        <taxon>campanulids</taxon>
        <taxon>Asterales</taxon>
        <taxon>Asteraceae</taxon>
        <taxon>Asteroideae</taxon>
        <taxon>Anthemideae</taxon>
        <taxon>Anthemidinae</taxon>
        <taxon>Tanacetum</taxon>
    </lineage>
</organism>
<proteinExistence type="predicted"/>
<evidence type="ECO:0000259" key="3">
    <source>
        <dbReference type="Pfam" id="PF07727"/>
    </source>
</evidence>
<evidence type="ECO:0000256" key="2">
    <source>
        <dbReference type="SAM" id="MobiDB-lite"/>
    </source>
</evidence>
<dbReference type="EMBL" id="BKCJ010003758">
    <property type="protein sequence ID" value="GEU56998.1"/>
    <property type="molecule type" value="Genomic_DNA"/>
</dbReference>
<accession>A0A6L2L5J8</accession>
<reference evidence="4" key="1">
    <citation type="journal article" date="2019" name="Sci. Rep.">
        <title>Draft genome of Tanacetum cinerariifolium, the natural source of mosquito coil.</title>
        <authorList>
            <person name="Yamashiro T."/>
            <person name="Shiraishi A."/>
            <person name="Satake H."/>
            <person name="Nakayama K."/>
        </authorList>
    </citation>
    <scope>NUCLEOTIDE SEQUENCE</scope>
</reference>
<comment type="caution">
    <text evidence="4">The sequence shown here is derived from an EMBL/GenBank/DDBJ whole genome shotgun (WGS) entry which is preliminary data.</text>
</comment>
<dbReference type="InterPro" id="IPR013103">
    <property type="entry name" value="RVT_2"/>
</dbReference>
<dbReference type="AlphaFoldDB" id="A0A6L2L5J8"/>
<sequence>MQITDSDNQYAVSIKEDTAYLCLHFTKDHKRNKINTPYPDNPIRRIQVIECEDSGRYRTWSLLQETPNTPYQRFLIRRIDLFLDLINRKLKNEFKCAKSYSRRLNHKSRFSDGKRSRRVQVAATPRDVDITYSHVPTSIDQDAPSTSIPSTQEQEQSLIISQGSSLNVRPSHTPFELLGKWTKNHPIANVFRDPSRSINAMQEKIHEFERLQVWELVLCPDLVMLIKLKWIFKVKKHECGGVLKNKARLVAKGYRQEEGIDFEESFAPVVRIEAIRIFIANTATKNITIYQMGVKTIFLNGEPREEVYVSQPEGFVDPDKPNYVFLQAQEFSKGAVDPTLFTKKAGRDILLAIDMPYLIDLNTPYRSSEAVLAVLITGASQSKQHDGLVKGVKLVKILLNLVSSHGWIRLNTQPTPREVDRWKKKVKALGANYDVSGSRVGVVWMEVGVGIVRVMAVSRVVVKVVLMMLIGFWVEELTLKAMEYDDQGMGYEEGKVEVFSNGEVVEYVAQTRDRMVLVSSKTYDIFTQDDFLFFEIDFQLRNTHLKRVKEGITSIMANGKRAYKLKGKFLDNLCDNALSGTNGEDAVEHIVYFLKIIDPINLPNVNYERLRLSVFPNSLVRYASKWFDEFKGPYVNYYSNFLDNEEHVNKDKHGLFDNQKRTVYNVRRFEMIKYSFGKDEEYVAIKEHEHDDLKSTNEDACRTYQEIFRRMDEGWMIPSVLVIKDDGWLGVHEDGSTIPTDPHHTSTILQSSSSQPQKTHKPREPTRKITQLAQSSDPIEHVADEDVHKELEDRLVRAATTISSLEAEQDNDNTLQSDEDRLKLNELMDICTGLQTRILDLEKTKATQSNEIASLKRRVKKLEKKNRSRTHKLKRLYKVGLTTRIESSDDEEILGEDASKQGRIEPIEQYEDITLVNVQDDAEMFDVNDLGGEEVFVAEQEVVKGIVIQKQEEPGKSTTTISKQQSHDKGKGIMVKEPMRPKKKDQNRLDKEAAKRLQAKFDEEERLLKSFEFDKIQEMFDRAFKRVNTFEQIRSKLVERKEKRAGEELIQESIKKQKVEDEKETAKLKKLMEIIPNEEKVAIDAIPLAVKSPKIVDWKIYKEGKKSYYQIIKADGKTKMYMVFSKMLESFEREDLEDLYKLVTAKFKSTRPVEDLDLLLRGDLKTMFEPHVRRCNMEEATRIQSFGMEAI</sequence>
<keyword evidence="1" id="KW-0175">Coiled coil</keyword>
<protein>
    <recommendedName>
        <fullName evidence="3">Reverse transcriptase Ty1/copia-type domain-containing protein</fullName>
    </recommendedName>
</protein>
<feature type="region of interest" description="Disordered" evidence="2">
    <location>
        <begin position="734"/>
        <end position="766"/>
    </location>
</feature>
<dbReference type="Pfam" id="PF07727">
    <property type="entry name" value="RVT_2"/>
    <property type="match status" value="1"/>
</dbReference>
<feature type="coiled-coil region" evidence="1">
    <location>
        <begin position="838"/>
        <end position="872"/>
    </location>
</feature>
<gene>
    <name evidence="4" type="ORF">Tci_028976</name>
</gene>